<dbReference type="PANTHER" id="PTHR30543:SF21">
    <property type="entry name" value="NAD(P)H-DEPENDENT FMN REDUCTASE LOT6"/>
    <property type="match status" value="1"/>
</dbReference>
<dbReference type="Pfam" id="PF03358">
    <property type="entry name" value="FMN_red"/>
    <property type="match status" value="1"/>
</dbReference>
<dbReference type="GO" id="GO:0005829">
    <property type="term" value="C:cytosol"/>
    <property type="evidence" value="ECO:0007669"/>
    <property type="project" value="TreeGrafter"/>
</dbReference>
<sequence>MNNKVYIISGTNRQQAVSLQVANVYQQEFKALGVESEIIDLQQLPADYLFSGLYENAGKNELVNGFRTKMKEGSKFVFVIAEYNGSFPGVLKAFIDGLEFPDSFTNKKCALVGLSAGEQGAVMAMSHLTDILNYCGAHVLAKKPKLPLIGKNMEDGKITNEHYMKHIKLQVQQLLDF</sequence>
<dbReference type="InterPro" id="IPR029039">
    <property type="entry name" value="Flavoprotein-like_sf"/>
</dbReference>
<accession>A0A3B0VAY3</accession>
<feature type="domain" description="NADPH-dependent FMN reductase-like" evidence="1">
    <location>
        <begin position="4"/>
        <end position="142"/>
    </location>
</feature>
<dbReference type="SUPFAM" id="SSF52218">
    <property type="entry name" value="Flavoproteins"/>
    <property type="match status" value="1"/>
</dbReference>
<reference evidence="2" key="1">
    <citation type="submission" date="2018-06" db="EMBL/GenBank/DDBJ databases">
        <authorList>
            <person name="Zhirakovskaya E."/>
        </authorList>
    </citation>
    <scope>NUCLEOTIDE SEQUENCE</scope>
</reference>
<dbReference type="GO" id="GO:0016491">
    <property type="term" value="F:oxidoreductase activity"/>
    <property type="evidence" value="ECO:0007669"/>
    <property type="project" value="InterPro"/>
</dbReference>
<dbReference type="InterPro" id="IPR005025">
    <property type="entry name" value="FMN_Rdtase-like_dom"/>
</dbReference>
<dbReference type="GO" id="GO:0010181">
    <property type="term" value="F:FMN binding"/>
    <property type="evidence" value="ECO:0007669"/>
    <property type="project" value="TreeGrafter"/>
</dbReference>
<gene>
    <name evidence="2" type="ORF">MNBD_BACTEROID06-1783</name>
</gene>
<dbReference type="Gene3D" id="3.40.50.360">
    <property type="match status" value="1"/>
</dbReference>
<dbReference type="PANTHER" id="PTHR30543">
    <property type="entry name" value="CHROMATE REDUCTASE"/>
    <property type="match status" value="1"/>
</dbReference>
<dbReference type="AlphaFoldDB" id="A0A3B0VAY3"/>
<organism evidence="2">
    <name type="scientific">hydrothermal vent metagenome</name>
    <dbReference type="NCBI Taxonomy" id="652676"/>
    <lineage>
        <taxon>unclassified sequences</taxon>
        <taxon>metagenomes</taxon>
        <taxon>ecological metagenomes</taxon>
    </lineage>
</organism>
<dbReference type="InterPro" id="IPR050712">
    <property type="entry name" value="NAD(P)H-dep_reductase"/>
</dbReference>
<name>A0A3B0VAY3_9ZZZZ</name>
<proteinExistence type="predicted"/>
<evidence type="ECO:0000313" key="2">
    <source>
        <dbReference type="EMBL" id="VAW29156.1"/>
    </source>
</evidence>
<protein>
    <submittedName>
        <fullName evidence="2">NADPH-dependent FMN reductase</fullName>
    </submittedName>
</protein>
<evidence type="ECO:0000259" key="1">
    <source>
        <dbReference type="Pfam" id="PF03358"/>
    </source>
</evidence>
<dbReference type="EMBL" id="UOES01000525">
    <property type="protein sequence ID" value="VAW29156.1"/>
    <property type="molecule type" value="Genomic_DNA"/>
</dbReference>